<protein>
    <submittedName>
        <fullName evidence="3">Uncharacterized protein, isoform B</fullName>
    </submittedName>
</protein>
<keyword evidence="2" id="KW-0812">Transmembrane</keyword>
<reference evidence="3" key="3">
    <citation type="submission" date="2015-04" db="EMBL/GenBank/DDBJ databases">
        <authorList>
            <consortium name="FlyBase"/>
        </authorList>
    </citation>
    <scope>NUCLEOTIDE SEQUENCE</scope>
    <source>
        <strain evidence="3">W501</strain>
    </source>
</reference>
<feature type="transmembrane region" description="Helical" evidence="2">
    <location>
        <begin position="35"/>
        <end position="56"/>
    </location>
</feature>
<evidence type="ECO:0000256" key="2">
    <source>
        <dbReference type="SAM" id="Phobius"/>
    </source>
</evidence>
<evidence type="ECO:0000313" key="3">
    <source>
        <dbReference type="EMBL" id="KMY93204.1"/>
    </source>
</evidence>
<organism evidence="3">
    <name type="scientific">Drosophila simulans</name>
    <name type="common">Fruit fly</name>
    <dbReference type="NCBI Taxonomy" id="7240"/>
    <lineage>
        <taxon>Eukaryota</taxon>
        <taxon>Metazoa</taxon>
        <taxon>Ecdysozoa</taxon>
        <taxon>Arthropoda</taxon>
        <taxon>Hexapoda</taxon>
        <taxon>Insecta</taxon>
        <taxon>Pterygota</taxon>
        <taxon>Neoptera</taxon>
        <taxon>Endopterygota</taxon>
        <taxon>Diptera</taxon>
        <taxon>Brachycera</taxon>
        <taxon>Muscomorpha</taxon>
        <taxon>Ephydroidea</taxon>
        <taxon>Drosophilidae</taxon>
        <taxon>Drosophila</taxon>
        <taxon>Sophophora</taxon>
    </lineage>
</organism>
<evidence type="ECO:0000256" key="1">
    <source>
        <dbReference type="SAM" id="MobiDB-lite"/>
    </source>
</evidence>
<proteinExistence type="predicted"/>
<gene>
    <name evidence="3" type="primary">Dsim\GD28907</name>
    <name evidence="3" type="ORF">Dsimw501_GD28907</name>
</gene>
<keyword evidence="2" id="KW-1133">Transmembrane helix</keyword>
<dbReference type="EMBL" id="CM002911">
    <property type="protein sequence ID" value="KMY93204.1"/>
    <property type="molecule type" value="Genomic_DNA"/>
</dbReference>
<dbReference type="AlphaFoldDB" id="A0A0J9RBZ4"/>
<feature type="region of interest" description="Disordered" evidence="1">
    <location>
        <begin position="76"/>
        <end position="95"/>
    </location>
</feature>
<dbReference type="Bgee" id="FBgn0270197">
    <property type="expression patterns" value="Expressed in embryo and 3 other cell types or tissues"/>
</dbReference>
<keyword evidence="2" id="KW-0472">Membrane</keyword>
<name>A0A0J9RBZ4_DROSI</name>
<dbReference type="Proteomes" id="UP000035880">
    <property type="component" value="Chromosome 2R"/>
</dbReference>
<accession>A0A0J9RBZ4</accession>
<reference evidence="3" key="1">
    <citation type="journal article" date="2013" name="Genome Res.">
        <title>A second-generation assembly of the Drosophila simulans genome provides new insights into patterns of lineage-specific divergence.</title>
        <authorList>
            <person name="Hu T.T."/>
            <person name="Eisen M.B."/>
            <person name="Thornton K.R."/>
            <person name="Andolfatto P."/>
        </authorList>
    </citation>
    <scope>NUCLEOTIDE SEQUENCE [LARGE SCALE GENOMIC DNA]</scope>
    <source>
        <strain evidence="3">W501</strain>
    </source>
</reference>
<dbReference type="OrthoDB" id="7864265at2759"/>
<sequence length="95" mass="10643">MLLPWILICDFGFQNSTEAALSLPQAVVACWSWKMALVFILLILLLGFVGYVAYVVHKKGIDPKDIRIHSLQDAKKLLKPPPSGNGPHKYLEKRA</sequence>
<reference evidence="3" key="2">
    <citation type="submission" date="2014-06" db="EMBL/GenBank/DDBJ databases">
        <authorList>
            <person name="Hu T."/>
            <person name="Eisen M.B."/>
            <person name="Thornton K.R."/>
            <person name="Andolfatto P."/>
        </authorList>
    </citation>
    <scope>NUCLEOTIDE SEQUENCE</scope>
    <source>
        <strain evidence="3">W501</strain>
    </source>
</reference>